<keyword evidence="5" id="KW-0677">Repeat</keyword>
<dbReference type="PROSITE" id="PS50893">
    <property type="entry name" value="ABC_TRANSPORTER_2"/>
    <property type="match status" value="2"/>
</dbReference>
<dbReference type="PROSITE" id="PS00211">
    <property type="entry name" value="ABC_TRANSPORTER_1"/>
    <property type="match status" value="1"/>
</dbReference>
<evidence type="ECO:0000256" key="7">
    <source>
        <dbReference type="ARBA" id="ARBA00022840"/>
    </source>
</evidence>
<dbReference type="CDD" id="cd03215">
    <property type="entry name" value="ABC_Carb_Monos_II"/>
    <property type="match status" value="1"/>
</dbReference>
<feature type="domain" description="ABC transporter" evidence="10">
    <location>
        <begin position="254"/>
        <end position="491"/>
    </location>
</feature>
<evidence type="ECO:0000256" key="1">
    <source>
        <dbReference type="ARBA" id="ARBA00004202"/>
    </source>
</evidence>
<dbReference type="SUPFAM" id="SSF52540">
    <property type="entry name" value="P-loop containing nucleoside triphosphate hydrolases"/>
    <property type="match status" value="2"/>
</dbReference>
<keyword evidence="6" id="KW-0547">Nucleotide-binding</keyword>
<dbReference type="GO" id="GO:0005524">
    <property type="term" value="F:ATP binding"/>
    <property type="evidence" value="ECO:0007669"/>
    <property type="project" value="UniProtKB-KW"/>
</dbReference>
<keyword evidence="2" id="KW-0813">Transport</keyword>
<accession>A0A968KW50</accession>
<evidence type="ECO:0000256" key="9">
    <source>
        <dbReference type="ARBA" id="ARBA00023136"/>
    </source>
</evidence>
<sequence>MKGECLLSLEGVSKSFPGVKALDEANLRVYAGRVMALMGENGAGKSTLMKILSGIYQQDAGKIYVNHQEVQYQGVVASQRLGIGIVHQELNLVAQLKVYENIFLAKESSALCAPLRHQRERKAAQGLLDELHFSLDVDALVGTLSIAQQQLVEIAKCLSMQAKVIILDEPTDALTEKESLQLFAIIQKLKAQGKGIVFISHRLKEVFAIADDVTILRDGKWMGEYPVTDIHEDRLIELMVGRTITEQFPFERVPRGKEMLKVHQVRNAYVQNISFTLHASEVLGISGLMGSGRTKLVKSLAGVYPYEGVVYVDSRPLKTHSIQESLAHRLVYVSEDRKQDGLVLSLSVAENMVLSLLTTLKRRLRRSILHGLVDDFIAQLHIKTPSRDKKVGELSGGNQQKVAIAKALLLKPKVLILDEPTRGIDVGAKKEIYQLINQLKREGLAILLISSELPEIMGLSDRIIVLHAGKAKGLLVREAFDAQKIMAMSMN</sequence>
<comment type="caution">
    <text evidence="11">The sequence shown here is derived from an EMBL/GenBank/DDBJ whole genome shotgun (WGS) entry which is preliminary data.</text>
</comment>
<dbReference type="SMART" id="SM00382">
    <property type="entry name" value="AAA"/>
    <property type="match status" value="2"/>
</dbReference>
<dbReference type="Gene3D" id="3.40.50.300">
    <property type="entry name" value="P-loop containing nucleotide triphosphate hydrolases"/>
    <property type="match status" value="2"/>
</dbReference>
<keyword evidence="7 11" id="KW-0067">ATP-binding</keyword>
<dbReference type="FunFam" id="3.40.50.300:FF:000127">
    <property type="entry name" value="Ribose import ATP-binding protein RbsA"/>
    <property type="match status" value="1"/>
</dbReference>
<evidence type="ECO:0000256" key="5">
    <source>
        <dbReference type="ARBA" id="ARBA00022737"/>
    </source>
</evidence>
<dbReference type="InterPro" id="IPR050107">
    <property type="entry name" value="ABC_carbohydrate_import_ATPase"/>
</dbReference>
<dbReference type="Pfam" id="PF00005">
    <property type="entry name" value="ABC_tran"/>
    <property type="match status" value="2"/>
</dbReference>
<dbReference type="GO" id="GO:0016887">
    <property type="term" value="F:ATP hydrolysis activity"/>
    <property type="evidence" value="ECO:0007669"/>
    <property type="project" value="InterPro"/>
</dbReference>
<comment type="subcellular location">
    <subcellularLocation>
        <location evidence="1">Cell membrane</location>
        <topology evidence="1">Peripheral membrane protein</topology>
    </subcellularLocation>
</comment>
<evidence type="ECO:0000256" key="8">
    <source>
        <dbReference type="ARBA" id="ARBA00022967"/>
    </source>
</evidence>
<dbReference type="InterPro" id="IPR017871">
    <property type="entry name" value="ABC_transporter-like_CS"/>
</dbReference>
<gene>
    <name evidence="11" type="ORF">HCT48_06535</name>
</gene>
<dbReference type="InterPro" id="IPR027417">
    <property type="entry name" value="P-loop_NTPase"/>
</dbReference>
<protein>
    <submittedName>
        <fullName evidence="11">ATP-binding cassette domain-containing protein</fullName>
    </submittedName>
</protein>
<keyword evidence="12" id="KW-1185">Reference proteome</keyword>
<proteinExistence type="predicted"/>
<dbReference type="InterPro" id="IPR003593">
    <property type="entry name" value="AAA+_ATPase"/>
</dbReference>
<evidence type="ECO:0000259" key="10">
    <source>
        <dbReference type="PROSITE" id="PS50893"/>
    </source>
</evidence>
<evidence type="ECO:0000313" key="11">
    <source>
        <dbReference type="EMBL" id="NIZ69863.1"/>
    </source>
</evidence>
<evidence type="ECO:0000256" key="3">
    <source>
        <dbReference type="ARBA" id="ARBA00022475"/>
    </source>
</evidence>
<keyword evidence="8" id="KW-1278">Translocase</keyword>
<evidence type="ECO:0000256" key="2">
    <source>
        <dbReference type="ARBA" id="ARBA00022448"/>
    </source>
</evidence>
<keyword evidence="3" id="KW-1003">Cell membrane</keyword>
<feature type="domain" description="ABC transporter" evidence="10">
    <location>
        <begin position="7"/>
        <end position="243"/>
    </location>
</feature>
<dbReference type="PANTHER" id="PTHR43790">
    <property type="entry name" value="CARBOHYDRATE TRANSPORT ATP-BINDING PROTEIN MG119-RELATED"/>
    <property type="match status" value="1"/>
</dbReference>
<evidence type="ECO:0000313" key="12">
    <source>
        <dbReference type="Proteomes" id="UP000778951"/>
    </source>
</evidence>
<dbReference type="InterPro" id="IPR003439">
    <property type="entry name" value="ABC_transporter-like_ATP-bd"/>
</dbReference>
<reference evidence="11" key="1">
    <citation type="submission" date="2020-03" db="EMBL/GenBank/DDBJ databases">
        <title>Spirochaetal bacteria isolated from arthropods constitute a novel genus Entomospira genus novum within the order Spirochaetales.</title>
        <authorList>
            <person name="Grana-Miraglia L."/>
            <person name="Sikutova S."/>
            <person name="Fingerle V."/>
            <person name="Sing A."/>
            <person name="Castillo-Ramirez S."/>
            <person name="Margos G."/>
            <person name="Rudolf I."/>
        </authorList>
    </citation>
    <scope>NUCLEOTIDE SEQUENCE</scope>
    <source>
        <strain evidence="11">BR149</strain>
    </source>
</reference>
<dbReference type="AlphaFoldDB" id="A0A968KW50"/>
<dbReference type="PANTHER" id="PTHR43790:SF3">
    <property type="entry name" value="D-ALLOSE IMPORT ATP-BINDING PROTEIN ALSA-RELATED"/>
    <property type="match status" value="1"/>
</dbReference>
<evidence type="ECO:0000256" key="4">
    <source>
        <dbReference type="ARBA" id="ARBA00022597"/>
    </source>
</evidence>
<dbReference type="RefSeq" id="WP_167695936.1">
    <property type="nucleotide sequence ID" value="NZ_CP118181.1"/>
</dbReference>
<dbReference type="GO" id="GO:0005886">
    <property type="term" value="C:plasma membrane"/>
    <property type="evidence" value="ECO:0007669"/>
    <property type="project" value="UniProtKB-SubCell"/>
</dbReference>
<name>A0A968KW50_9SPIO</name>
<keyword evidence="4" id="KW-0762">Sugar transport</keyword>
<keyword evidence="9" id="KW-0472">Membrane</keyword>
<evidence type="ECO:0000256" key="6">
    <source>
        <dbReference type="ARBA" id="ARBA00022741"/>
    </source>
</evidence>
<organism evidence="11 12">
    <name type="scientific">Entomospira culicis</name>
    <dbReference type="NCBI Taxonomy" id="2719989"/>
    <lineage>
        <taxon>Bacteria</taxon>
        <taxon>Pseudomonadati</taxon>
        <taxon>Spirochaetota</taxon>
        <taxon>Spirochaetia</taxon>
        <taxon>Spirochaetales</taxon>
        <taxon>Spirochaetaceae</taxon>
        <taxon>Entomospira</taxon>
    </lineage>
</organism>
<dbReference type="Proteomes" id="UP000778951">
    <property type="component" value="Unassembled WGS sequence"/>
</dbReference>
<dbReference type="EMBL" id="JAATLM010000001">
    <property type="protein sequence ID" value="NIZ69863.1"/>
    <property type="molecule type" value="Genomic_DNA"/>
</dbReference>
<dbReference type="CDD" id="cd03216">
    <property type="entry name" value="ABC_Carb_Monos_I"/>
    <property type="match status" value="1"/>
</dbReference>